<evidence type="ECO:0000256" key="1">
    <source>
        <dbReference type="SAM" id="MobiDB-lite"/>
    </source>
</evidence>
<gene>
    <name evidence="2" type="ORF">FIBSPDRAFT_897634</name>
</gene>
<proteinExistence type="predicted"/>
<organism evidence="2 3">
    <name type="scientific">Athelia psychrophila</name>
    <dbReference type="NCBI Taxonomy" id="1759441"/>
    <lineage>
        <taxon>Eukaryota</taxon>
        <taxon>Fungi</taxon>
        <taxon>Dikarya</taxon>
        <taxon>Basidiomycota</taxon>
        <taxon>Agaricomycotina</taxon>
        <taxon>Agaricomycetes</taxon>
        <taxon>Agaricomycetidae</taxon>
        <taxon>Atheliales</taxon>
        <taxon>Atheliaceae</taxon>
        <taxon>Athelia</taxon>
    </lineage>
</organism>
<protein>
    <submittedName>
        <fullName evidence="2">Uncharacterized protein</fullName>
    </submittedName>
</protein>
<name>A0A166BZB3_9AGAM</name>
<sequence length="231" mass="26232">MNITMRTPSRDYAQPLPHPCHGLVLLDETPGFSRIWLCYFGEKPVGWWIGAGRRERLKSAVRCPAHIAGKRRERSSNVGRACGMIMQTGSGRRWQIGCWCDEEVGLSVRSLVLWPPFADTWLLDDGATRWSSTDTIRWSWMWISVLVWCTLVSDCTNRHSRLSGSGQPDKSTCLPRMHSSGIKHKGRRMPMPTRAVVLRRESRASHNPDSILIYRTGPIMFALFVPVNGID</sequence>
<dbReference type="EMBL" id="KV417637">
    <property type="protein sequence ID" value="KZP13132.1"/>
    <property type="molecule type" value="Genomic_DNA"/>
</dbReference>
<dbReference type="AlphaFoldDB" id="A0A166BZB3"/>
<evidence type="ECO:0000313" key="2">
    <source>
        <dbReference type="EMBL" id="KZP13132.1"/>
    </source>
</evidence>
<keyword evidence="3" id="KW-1185">Reference proteome</keyword>
<evidence type="ECO:0000313" key="3">
    <source>
        <dbReference type="Proteomes" id="UP000076532"/>
    </source>
</evidence>
<feature type="region of interest" description="Disordered" evidence="1">
    <location>
        <begin position="161"/>
        <end position="187"/>
    </location>
</feature>
<dbReference type="Proteomes" id="UP000076532">
    <property type="component" value="Unassembled WGS sequence"/>
</dbReference>
<reference evidence="2 3" key="1">
    <citation type="journal article" date="2016" name="Mol. Biol. Evol.">
        <title>Comparative Genomics of Early-Diverging Mushroom-Forming Fungi Provides Insights into the Origins of Lignocellulose Decay Capabilities.</title>
        <authorList>
            <person name="Nagy L.G."/>
            <person name="Riley R."/>
            <person name="Tritt A."/>
            <person name="Adam C."/>
            <person name="Daum C."/>
            <person name="Floudas D."/>
            <person name="Sun H."/>
            <person name="Yadav J.S."/>
            <person name="Pangilinan J."/>
            <person name="Larsson K.H."/>
            <person name="Matsuura K."/>
            <person name="Barry K."/>
            <person name="Labutti K."/>
            <person name="Kuo R."/>
            <person name="Ohm R.A."/>
            <person name="Bhattacharya S.S."/>
            <person name="Shirouzu T."/>
            <person name="Yoshinaga Y."/>
            <person name="Martin F.M."/>
            <person name="Grigoriev I.V."/>
            <person name="Hibbett D.S."/>
        </authorList>
    </citation>
    <scope>NUCLEOTIDE SEQUENCE [LARGE SCALE GENOMIC DNA]</scope>
    <source>
        <strain evidence="2 3">CBS 109695</strain>
    </source>
</reference>
<accession>A0A166BZB3</accession>